<feature type="transmembrane region" description="Helical" evidence="10">
    <location>
        <begin position="75"/>
        <end position="98"/>
    </location>
</feature>
<dbReference type="PANTHER" id="PTHR30540">
    <property type="entry name" value="OSMOTIC STRESS POTASSIUM TRANSPORTER"/>
    <property type="match status" value="1"/>
</dbReference>
<keyword evidence="6 10" id="KW-0630">Potassium</keyword>
<name>A0AAV1CCJ1_OLDCO</name>
<comment type="subcellular location">
    <subcellularLocation>
        <location evidence="1">Cell membrane</location>
        <topology evidence="1">Multi-pass membrane protein</topology>
    </subcellularLocation>
    <subcellularLocation>
        <location evidence="10">Membrane</location>
        <topology evidence="10">Multi-pass membrane protein</topology>
    </subcellularLocation>
</comment>
<evidence type="ECO:0000256" key="9">
    <source>
        <dbReference type="ARBA" id="ARBA00023136"/>
    </source>
</evidence>
<feature type="transmembrane region" description="Helical" evidence="10">
    <location>
        <begin position="446"/>
        <end position="465"/>
    </location>
</feature>
<keyword evidence="4 10" id="KW-0633">Potassium transport</keyword>
<evidence type="ECO:0000256" key="7">
    <source>
        <dbReference type="ARBA" id="ARBA00022989"/>
    </source>
</evidence>
<feature type="transmembrane region" description="Helical" evidence="10">
    <location>
        <begin position="110"/>
        <end position="131"/>
    </location>
</feature>
<dbReference type="Pfam" id="PF02705">
    <property type="entry name" value="K_trans"/>
    <property type="match status" value="1"/>
</dbReference>
<dbReference type="Pfam" id="PF22776">
    <property type="entry name" value="K_trans_C"/>
    <property type="match status" value="1"/>
</dbReference>
<dbReference type="EMBL" id="OX459118">
    <property type="protein sequence ID" value="CAI9092364.1"/>
    <property type="molecule type" value="Genomic_DNA"/>
</dbReference>
<evidence type="ECO:0000259" key="12">
    <source>
        <dbReference type="Pfam" id="PF22776"/>
    </source>
</evidence>
<feature type="transmembrane region" description="Helical" evidence="10">
    <location>
        <begin position="272"/>
        <end position="297"/>
    </location>
</feature>
<keyword evidence="3" id="KW-0813">Transport</keyword>
<evidence type="ECO:0000256" key="4">
    <source>
        <dbReference type="ARBA" id="ARBA00022538"/>
    </source>
</evidence>
<dbReference type="PANTHER" id="PTHR30540:SF106">
    <property type="entry name" value="POTASSIUM TRANSPORTER 26"/>
    <property type="match status" value="1"/>
</dbReference>
<evidence type="ECO:0000256" key="10">
    <source>
        <dbReference type="RuleBase" id="RU321113"/>
    </source>
</evidence>
<keyword evidence="9 10" id="KW-0472">Membrane</keyword>
<evidence type="ECO:0000256" key="5">
    <source>
        <dbReference type="ARBA" id="ARBA00022692"/>
    </source>
</evidence>
<evidence type="ECO:0000259" key="11">
    <source>
        <dbReference type="Pfam" id="PF02705"/>
    </source>
</evidence>
<dbReference type="GO" id="GO:0015079">
    <property type="term" value="F:potassium ion transmembrane transporter activity"/>
    <property type="evidence" value="ECO:0007669"/>
    <property type="project" value="UniProtKB-UniRule"/>
</dbReference>
<accession>A0AAV1CCJ1</accession>
<comment type="similarity">
    <text evidence="2 10">Belongs to the HAK/KUP transporter (TC 2.A.72.3) family.</text>
</comment>
<proteinExistence type="inferred from homology"/>
<feature type="transmembrane region" description="Helical" evidence="10">
    <location>
        <begin position="390"/>
        <end position="409"/>
    </location>
</feature>
<feature type="domain" description="K+ potassium transporter integral membrane" evidence="11">
    <location>
        <begin position="77"/>
        <end position="566"/>
    </location>
</feature>
<evidence type="ECO:0000256" key="1">
    <source>
        <dbReference type="ARBA" id="ARBA00004651"/>
    </source>
</evidence>
<reference evidence="13" key="1">
    <citation type="submission" date="2023-03" db="EMBL/GenBank/DDBJ databases">
        <authorList>
            <person name="Julca I."/>
        </authorList>
    </citation>
    <scope>NUCLEOTIDE SEQUENCE</scope>
</reference>
<keyword evidence="7 10" id="KW-1133">Transmembrane helix</keyword>
<keyword evidence="5 10" id="KW-0812">Transmembrane</keyword>
<feature type="transmembrane region" description="Helical" evidence="10">
    <location>
        <begin position="500"/>
        <end position="520"/>
    </location>
</feature>
<evidence type="ECO:0000256" key="6">
    <source>
        <dbReference type="ARBA" id="ARBA00022958"/>
    </source>
</evidence>
<dbReference type="AlphaFoldDB" id="A0AAV1CCJ1"/>
<keyword evidence="14" id="KW-1185">Reference proteome</keyword>
<feature type="domain" description="K+ potassium transporter C-terminal" evidence="12">
    <location>
        <begin position="580"/>
        <end position="746"/>
    </location>
</feature>
<comment type="function">
    <text evidence="10">Potassium transporter.</text>
</comment>
<evidence type="ECO:0000313" key="13">
    <source>
        <dbReference type="EMBL" id="CAI9092364.1"/>
    </source>
</evidence>
<dbReference type="InterPro" id="IPR053952">
    <property type="entry name" value="K_trans_C"/>
</dbReference>
<dbReference type="NCBIfam" id="TIGR00794">
    <property type="entry name" value="kup"/>
    <property type="match status" value="1"/>
</dbReference>
<feature type="transmembrane region" description="Helical" evidence="10">
    <location>
        <begin position="199"/>
        <end position="221"/>
    </location>
</feature>
<feature type="transmembrane region" description="Helical" evidence="10">
    <location>
        <begin position="241"/>
        <end position="260"/>
    </location>
</feature>
<evidence type="ECO:0000256" key="3">
    <source>
        <dbReference type="ARBA" id="ARBA00022448"/>
    </source>
</evidence>
<evidence type="ECO:0000313" key="14">
    <source>
        <dbReference type="Proteomes" id="UP001161247"/>
    </source>
</evidence>
<dbReference type="GO" id="GO:0005886">
    <property type="term" value="C:plasma membrane"/>
    <property type="evidence" value="ECO:0007669"/>
    <property type="project" value="UniProtKB-SubCell"/>
</dbReference>
<keyword evidence="8 10" id="KW-0406">Ion transport</keyword>
<organism evidence="13 14">
    <name type="scientific">Oldenlandia corymbosa var. corymbosa</name>
    <dbReference type="NCBI Taxonomy" id="529605"/>
    <lineage>
        <taxon>Eukaryota</taxon>
        <taxon>Viridiplantae</taxon>
        <taxon>Streptophyta</taxon>
        <taxon>Embryophyta</taxon>
        <taxon>Tracheophyta</taxon>
        <taxon>Spermatophyta</taxon>
        <taxon>Magnoliopsida</taxon>
        <taxon>eudicotyledons</taxon>
        <taxon>Gunneridae</taxon>
        <taxon>Pentapetalae</taxon>
        <taxon>asterids</taxon>
        <taxon>lamiids</taxon>
        <taxon>Gentianales</taxon>
        <taxon>Rubiaceae</taxon>
        <taxon>Rubioideae</taxon>
        <taxon>Spermacoceae</taxon>
        <taxon>Hedyotis-Oldenlandia complex</taxon>
        <taxon>Oldenlandia</taxon>
    </lineage>
</organism>
<evidence type="ECO:0000256" key="8">
    <source>
        <dbReference type="ARBA" id="ARBA00023065"/>
    </source>
</evidence>
<feature type="transmembrane region" description="Helical" evidence="10">
    <location>
        <begin position="471"/>
        <end position="493"/>
    </location>
</feature>
<protein>
    <recommendedName>
        <fullName evidence="10">Potassium transporter</fullName>
    </recommendedName>
</protein>
<evidence type="ECO:0000256" key="2">
    <source>
        <dbReference type="ARBA" id="ARBA00008440"/>
    </source>
</evidence>
<dbReference type="InterPro" id="IPR003855">
    <property type="entry name" value="K+_transporter"/>
</dbReference>
<gene>
    <name evidence="13" type="ORF">OLC1_LOCUS4048</name>
</gene>
<sequence length="746" mass="82425">MSRVEGASSSSRRASHIDPSMEICPVMEGDLEKGSPVSTKDEPTTTNSGGGDLFLAKKYQTSLPHKKEYTTVQTLLLAFQSLGIVYGDIGTSPLYVLSSVGLKDPTEDDLLGILSLIFWTLTIIPLIKYVFIVLRADDHGEGGTFALYSYLCRHINFKSELTIQSATRLESDANMSFYTQGEGSAIKSKTKTFIENSKFAQNFLTFVVLLGTSMVIGDGALTPATSVLSALAGIQSLSSKITTGHVVVLAVVILLALFLFQRFGTSKVGFSFSPIMFLWFAALVVIGIYNIAAYNPAVLKGLSPHYIIKFFKNRGKGGWEVLGAVFLCTTGAEAMFADLGHFNKRSIQMAFSFFVYPSLVVCYAGEVAFITKNPGTLSTAFYSSIPKPVYWPMFVLATLAATIASQSMISATFSIVKQSLALGCFPRVNIKQTSAEHEGQVYSPEINYILMIICIALVLTFRQGVEIGNAYGVAVIWVMIITTCLVTLVMLIIWDTKFPLILAFFVPFIFIEGTFMTSLLNKIPQGGWVPFAIAAFFLIIMMSWTSGRSKKTAFDAERKMSMAEFSKLLSATHGELYRPPGICFFCTDLVNGIPPIVRHYIQSTNSLREITVIVTIRTLPIKTVLPEERLDVGRLAIDGVYRCLIQFGYKDAQSFQEDDIVASIIASLKEIAETEEEKEKLQRSFEKGVVFVAGRTILKSKESNGWLSRLVIDYFYRFLQKNCRSALTALRIPPGKFLQVGMHYEI</sequence>
<feature type="transmembrane region" description="Helical" evidence="10">
    <location>
        <begin position="526"/>
        <end position="544"/>
    </location>
</feature>
<dbReference type="InterPro" id="IPR053951">
    <property type="entry name" value="K_trans_N"/>
</dbReference>
<dbReference type="Proteomes" id="UP001161247">
    <property type="component" value="Chromosome 1"/>
</dbReference>
<feature type="transmembrane region" description="Helical" evidence="10">
    <location>
        <begin position="349"/>
        <end position="370"/>
    </location>
</feature>
<comment type="caution">
    <text evidence="10">Lacks conserved residue(s) required for the propagation of feature annotation.</text>
</comment>